<keyword evidence="6" id="KW-1185">Reference proteome</keyword>
<name>A0A852X433_9MICO</name>
<evidence type="ECO:0000313" key="6">
    <source>
        <dbReference type="Proteomes" id="UP000592181"/>
    </source>
</evidence>
<dbReference type="SUPFAM" id="SSF53474">
    <property type="entry name" value="alpha/beta-Hydrolases"/>
    <property type="match status" value="1"/>
</dbReference>
<organism evidence="5 6">
    <name type="scientific">Janibacter alkaliphilus</name>
    <dbReference type="NCBI Taxonomy" id="1069963"/>
    <lineage>
        <taxon>Bacteria</taxon>
        <taxon>Bacillati</taxon>
        <taxon>Actinomycetota</taxon>
        <taxon>Actinomycetes</taxon>
        <taxon>Micrococcales</taxon>
        <taxon>Intrasporangiaceae</taxon>
        <taxon>Janibacter</taxon>
    </lineage>
</organism>
<dbReference type="AlphaFoldDB" id="A0A852X433"/>
<evidence type="ECO:0000313" key="5">
    <source>
        <dbReference type="EMBL" id="NYG36100.1"/>
    </source>
</evidence>
<evidence type="ECO:0000256" key="3">
    <source>
        <dbReference type="SAM" id="MobiDB-lite"/>
    </source>
</evidence>
<dbReference type="Proteomes" id="UP000592181">
    <property type="component" value="Unassembled WGS sequence"/>
</dbReference>
<dbReference type="InterPro" id="IPR010941">
    <property type="entry name" value="PhaC_N"/>
</dbReference>
<dbReference type="EC" id="2.3.1.-" evidence="5"/>
<dbReference type="RefSeq" id="WP_179461663.1">
    <property type="nucleotide sequence ID" value="NZ_JACBZX010000001.1"/>
</dbReference>
<dbReference type="EMBL" id="JACBZX010000001">
    <property type="protein sequence ID" value="NYG36100.1"/>
    <property type="molecule type" value="Genomic_DNA"/>
</dbReference>
<feature type="domain" description="Poly-beta-hydroxybutyrate polymerase N-terminal" evidence="4">
    <location>
        <begin position="75"/>
        <end position="244"/>
    </location>
</feature>
<dbReference type="Gene3D" id="3.40.50.1820">
    <property type="entry name" value="alpha/beta hydrolase"/>
    <property type="match status" value="1"/>
</dbReference>
<keyword evidence="2 5" id="KW-0012">Acyltransferase</keyword>
<dbReference type="GO" id="GO:0042619">
    <property type="term" value="P:poly-hydroxybutyrate biosynthetic process"/>
    <property type="evidence" value="ECO:0007669"/>
    <property type="project" value="InterPro"/>
</dbReference>
<keyword evidence="1 5" id="KW-0808">Transferase</keyword>
<dbReference type="Pfam" id="PF07167">
    <property type="entry name" value="PhaC_N"/>
    <property type="match status" value="1"/>
</dbReference>
<dbReference type="InterPro" id="IPR051321">
    <property type="entry name" value="PHA/PHB_synthase"/>
</dbReference>
<gene>
    <name evidence="5" type="ORF">BJY28_000569</name>
</gene>
<evidence type="ECO:0000256" key="2">
    <source>
        <dbReference type="ARBA" id="ARBA00023315"/>
    </source>
</evidence>
<evidence type="ECO:0000256" key="1">
    <source>
        <dbReference type="ARBA" id="ARBA00022679"/>
    </source>
</evidence>
<proteinExistence type="predicted"/>
<protein>
    <submittedName>
        <fullName evidence="5">Polyhydroxyalkanoate synthase</fullName>
        <ecNumber evidence="5">2.3.1.-</ecNumber>
    </submittedName>
</protein>
<reference evidence="5 6" key="1">
    <citation type="submission" date="2020-07" db="EMBL/GenBank/DDBJ databases">
        <title>Sequencing the genomes of 1000 actinobacteria strains.</title>
        <authorList>
            <person name="Klenk H.-P."/>
        </authorList>
    </citation>
    <scope>NUCLEOTIDE SEQUENCE [LARGE SCALE GENOMIC DNA]</scope>
    <source>
        <strain evidence="5 6">DSM 24723</strain>
    </source>
</reference>
<dbReference type="PANTHER" id="PTHR36837">
    <property type="entry name" value="POLY(3-HYDROXYALKANOATE) POLYMERASE SUBUNIT PHAC"/>
    <property type="match status" value="1"/>
</dbReference>
<sequence length="561" mass="61112">MSSTDDTPDVALPLDQLLTQAGMGSARRFLPGGAGVRFVGALARRPSRVATRLSGLAGELGRITLGVSDVAPQRRDRRFADPAWTGNPIYRRIMQSYLATSEMAEGLVQDIPMGWQDAERMKFVVANIVEAASPSNNPLLTPVALKAFIDSGGANAVRGPRNLVRDLSTSPRVPSMVDPDAYEVGTDLAVTPGKVVHRSPMFEVIQYTPQTEKVREVPLLIVPPTINKYYVLDLAPGRSLVEYLVQQGQQVFVMSWRNPEAQHSKWGFDAYCQGIIDAFDVVDQISGVGRAHAVAACSGGMLACLAAAHRAAEGKLDRLASLSLLVTMIDQRQAGTAGALMDRDIAAQAVARSRRKGYLDGRDLAEVFAWLRPGDLIWNYWVNNYLQGKTPPKFDILYWNADTTRMTAKLHRDFVDAGLQNHLATPGAVEVLGTPIDLSRIEVDSYVVAGSADHLCPWKNCYRSSQLLGGTTRFVLSTSGHIAALVNPPGNPKASFQWSEDSSIDAEDWRQEATLEQGSWWPDYAAWLGERSGKKKAAPTSLGSAEHQPKEDAPGTYVLDS</sequence>
<dbReference type="InterPro" id="IPR029058">
    <property type="entry name" value="AB_hydrolase_fold"/>
</dbReference>
<dbReference type="PANTHER" id="PTHR36837:SF5">
    <property type="entry name" value="POLY-3-HYDROXYBUTYRATE SYNTHASE"/>
    <property type="match status" value="1"/>
</dbReference>
<accession>A0A852X433</accession>
<evidence type="ECO:0000259" key="4">
    <source>
        <dbReference type="Pfam" id="PF07167"/>
    </source>
</evidence>
<comment type="caution">
    <text evidence="5">The sequence shown here is derived from an EMBL/GenBank/DDBJ whole genome shotgun (WGS) entry which is preliminary data.</text>
</comment>
<dbReference type="GO" id="GO:0016746">
    <property type="term" value="F:acyltransferase activity"/>
    <property type="evidence" value="ECO:0007669"/>
    <property type="project" value="UniProtKB-KW"/>
</dbReference>
<feature type="region of interest" description="Disordered" evidence="3">
    <location>
        <begin position="535"/>
        <end position="561"/>
    </location>
</feature>